<evidence type="ECO:0000256" key="2">
    <source>
        <dbReference type="ARBA" id="ARBA00022481"/>
    </source>
</evidence>
<dbReference type="Pfam" id="PF07963">
    <property type="entry name" value="N_methyl"/>
    <property type="match status" value="1"/>
</dbReference>
<comment type="similarity">
    <text evidence="1 3">Belongs to the N-Me-Phe pilin family.</text>
</comment>
<dbReference type="Pfam" id="PF00114">
    <property type="entry name" value="Pilin"/>
    <property type="match status" value="1"/>
</dbReference>
<dbReference type="NCBIfam" id="TIGR02532">
    <property type="entry name" value="IV_pilin_GFxxxE"/>
    <property type="match status" value="1"/>
</dbReference>
<dbReference type="Gene3D" id="3.30.700.10">
    <property type="entry name" value="Glycoprotein, Type 4 Pilin"/>
    <property type="match status" value="1"/>
</dbReference>
<evidence type="ECO:0000256" key="3">
    <source>
        <dbReference type="RuleBase" id="RU000389"/>
    </source>
</evidence>
<gene>
    <name evidence="4" type="ORF">HLB44_01040</name>
</gene>
<keyword evidence="2" id="KW-0488">Methylation</keyword>
<dbReference type="EMBL" id="JABRWJ010000001">
    <property type="protein sequence ID" value="NRF65558.1"/>
    <property type="molecule type" value="Genomic_DNA"/>
</dbReference>
<keyword evidence="3" id="KW-0281">Fimbrium</keyword>
<evidence type="ECO:0000313" key="5">
    <source>
        <dbReference type="Proteomes" id="UP000737171"/>
    </source>
</evidence>
<dbReference type="InterPro" id="IPR001082">
    <property type="entry name" value="Pilin"/>
</dbReference>
<protein>
    <submittedName>
        <fullName evidence="4">Pilin</fullName>
    </submittedName>
</protein>
<dbReference type="Proteomes" id="UP000737171">
    <property type="component" value="Unassembled WGS sequence"/>
</dbReference>
<evidence type="ECO:0000313" key="4">
    <source>
        <dbReference type="EMBL" id="NRF65558.1"/>
    </source>
</evidence>
<dbReference type="PROSITE" id="PS00409">
    <property type="entry name" value="PROKAR_NTER_METHYL"/>
    <property type="match status" value="1"/>
</dbReference>
<dbReference type="InterPro" id="IPR012902">
    <property type="entry name" value="N_methyl_site"/>
</dbReference>
<accession>A0ABX2E9U2</accession>
<comment type="caution">
    <text evidence="4">The sequence shown here is derived from an EMBL/GenBank/DDBJ whole genome shotgun (WGS) entry which is preliminary data.</text>
</comment>
<dbReference type="SUPFAM" id="SSF54523">
    <property type="entry name" value="Pili subunits"/>
    <property type="match status" value="1"/>
</dbReference>
<keyword evidence="5" id="KW-1185">Reference proteome</keyword>
<evidence type="ECO:0000256" key="1">
    <source>
        <dbReference type="ARBA" id="ARBA00005233"/>
    </source>
</evidence>
<dbReference type="InterPro" id="IPR045584">
    <property type="entry name" value="Pilin-like"/>
</dbReference>
<proteinExistence type="inferred from homology"/>
<organism evidence="4 5">
    <name type="scientific">Pseudaquabacterium terrae</name>
    <dbReference type="NCBI Taxonomy" id="2732868"/>
    <lineage>
        <taxon>Bacteria</taxon>
        <taxon>Pseudomonadati</taxon>
        <taxon>Pseudomonadota</taxon>
        <taxon>Betaproteobacteria</taxon>
        <taxon>Burkholderiales</taxon>
        <taxon>Sphaerotilaceae</taxon>
        <taxon>Pseudaquabacterium</taxon>
    </lineage>
</organism>
<name>A0ABX2E9U2_9BURK</name>
<sequence length="168" mass="17939">MDARGAQMAMHRKGFTLVEMMVVLAIIAILATLALPSFQSSFVRSQIIEAVKLVDIAKRPIAAAWAASGELPPDNPSVGLPAPDRVVSTHVSAMWVENGAIHMRFGNKAHGMIHGKTLSFRPAVVEGAQVVPVSWVCGHASAPQKMTLRGTNRTDVPVNVLPLNCKAD</sequence>
<reference evidence="4 5" key="1">
    <citation type="submission" date="2020-05" db="EMBL/GenBank/DDBJ databases">
        <title>Aquincola sp. isolate from soil.</title>
        <authorList>
            <person name="Han J."/>
            <person name="Kim D.-U."/>
        </authorList>
    </citation>
    <scope>NUCLEOTIDE SEQUENCE [LARGE SCALE GENOMIC DNA]</scope>
    <source>
        <strain evidence="4 5">S2</strain>
    </source>
</reference>